<feature type="transmembrane region" description="Helical" evidence="5">
    <location>
        <begin position="191"/>
        <end position="211"/>
    </location>
</feature>
<dbReference type="KEGG" id="btrm:SAMEA390648702766"/>
<dbReference type="InterPro" id="IPR000620">
    <property type="entry name" value="EamA_dom"/>
</dbReference>
<dbReference type="InterPro" id="IPR037185">
    <property type="entry name" value="EmrE-like"/>
</dbReference>
<feature type="transmembrane region" description="Helical" evidence="5">
    <location>
        <begin position="47"/>
        <end position="68"/>
    </location>
</feature>
<comment type="subcellular location">
    <subcellularLocation>
        <location evidence="1">Membrane</location>
        <topology evidence="1">Multi-pass membrane protein</topology>
    </subcellularLocation>
</comment>
<evidence type="ECO:0000256" key="4">
    <source>
        <dbReference type="ARBA" id="ARBA00023136"/>
    </source>
</evidence>
<keyword evidence="3 5" id="KW-1133">Transmembrane helix</keyword>
<proteinExistence type="predicted"/>
<dbReference type="Proteomes" id="UP000076825">
    <property type="component" value="Chromosome 1"/>
</dbReference>
<accession>A0A157SNE8</accession>
<protein>
    <submittedName>
        <fullName evidence="7">Membrane protein</fullName>
    </submittedName>
</protein>
<feature type="transmembrane region" description="Helical" evidence="5">
    <location>
        <begin position="136"/>
        <end position="152"/>
    </location>
</feature>
<gene>
    <name evidence="7" type="ORF">SAMEA3906487_02766</name>
</gene>
<dbReference type="STRING" id="123899.SAMEA3906487_02766"/>
<dbReference type="GO" id="GO:0016020">
    <property type="term" value="C:membrane"/>
    <property type="evidence" value="ECO:0007669"/>
    <property type="project" value="UniProtKB-SubCell"/>
</dbReference>
<organism evidence="7 8">
    <name type="scientific">Bordetella trematum</name>
    <dbReference type="NCBI Taxonomy" id="123899"/>
    <lineage>
        <taxon>Bacteria</taxon>
        <taxon>Pseudomonadati</taxon>
        <taxon>Pseudomonadota</taxon>
        <taxon>Betaproteobacteria</taxon>
        <taxon>Burkholderiales</taxon>
        <taxon>Alcaligenaceae</taxon>
        <taxon>Bordetella</taxon>
    </lineage>
</organism>
<feature type="transmembrane region" description="Helical" evidence="5">
    <location>
        <begin position="111"/>
        <end position="129"/>
    </location>
</feature>
<evidence type="ECO:0000259" key="6">
    <source>
        <dbReference type="Pfam" id="PF00892"/>
    </source>
</evidence>
<keyword evidence="4 5" id="KW-0472">Membrane</keyword>
<dbReference type="PANTHER" id="PTHR22911">
    <property type="entry name" value="ACYL-MALONYL CONDENSING ENZYME-RELATED"/>
    <property type="match status" value="1"/>
</dbReference>
<keyword evidence="2 5" id="KW-0812">Transmembrane</keyword>
<name>A0A157SNE8_9BORD</name>
<dbReference type="AlphaFoldDB" id="A0A157SNE8"/>
<dbReference type="eggNOG" id="COG0697">
    <property type="taxonomic scope" value="Bacteria"/>
</dbReference>
<feature type="transmembrane region" description="Helical" evidence="5">
    <location>
        <begin position="158"/>
        <end position="179"/>
    </location>
</feature>
<dbReference type="Pfam" id="PF00892">
    <property type="entry name" value="EamA"/>
    <property type="match status" value="1"/>
</dbReference>
<feature type="transmembrane region" description="Helical" evidence="5">
    <location>
        <begin position="80"/>
        <end position="99"/>
    </location>
</feature>
<evidence type="ECO:0000256" key="5">
    <source>
        <dbReference type="SAM" id="Phobius"/>
    </source>
</evidence>
<evidence type="ECO:0000256" key="1">
    <source>
        <dbReference type="ARBA" id="ARBA00004141"/>
    </source>
</evidence>
<feature type="domain" description="EamA" evidence="6">
    <location>
        <begin position="20"/>
        <end position="151"/>
    </location>
</feature>
<sequence length="250" mass="27220">MAAVSRVACAGPVDIELGKGVGHMMVSIVAFTLMNALAKLALEHYPFGQLVFLRSGIALLPLLGILAWQGNWAVLRQGPAGTLFWLSALVVGSMLAGFWSYHLLPFADATFYSFIGPLIITALSAPMLGERIGRRRWAAVLLGFGGVVLITPPGQSLLGMGVLVALLSATLYSVGMVLTRRSSSLVHPTAVVFYFTLLATVVGALWLPWGWVWPDAWGWTVMGGRAWRAAWASTRKRRRFAWRRLRSAAR</sequence>
<dbReference type="SUPFAM" id="SSF103481">
    <property type="entry name" value="Multidrug resistance efflux transporter EmrE"/>
    <property type="match status" value="1"/>
</dbReference>
<dbReference type="PANTHER" id="PTHR22911:SF6">
    <property type="entry name" value="SOLUTE CARRIER FAMILY 35 MEMBER G1"/>
    <property type="match status" value="1"/>
</dbReference>
<feature type="transmembrane region" description="Helical" evidence="5">
    <location>
        <begin position="21"/>
        <end position="41"/>
    </location>
</feature>
<evidence type="ECO:0000256" key="2">
    <source>
        <dbReference type="ARBA" id="ARBA00022692"/>
    </source>
</evidence>
<evidence type="ECO:0000313" key="8">
    <source>
        <dbReference type="Proteomes" id="UP000076825"/>
    </source>
</evidence>
<dbReference type="OrthoDB" id="8584557at2"/>
<keyword evidence="8" id="KW-1185">Reference proteome</keyword>
<reference evidence="7 8" key="1">
    <citation type="submission" date="2016-04" db="EMBL/GenBank/DDBJ databases">
        <authorList>
            <consortium name="Pathogen Informatics"/>
        </authorList>
    </citation>
    <scope>NUCLEOTIDE SEQUENCE [LARGE SCALE GENOMIC DNA]</scope>
    <source>
        <strain evidence="7 8">H044680328</strain>
    </source>
</reference>
<evidence type="ECO:0000256" key="3">
    <source>
        <dbReference type="ARBA" id="ARBA00022989"/>
    </source>
</evidence>
<dbReference type="EMBL" id="LT546645">
    <property type="protein sequence ID" value="SAI71416.1"/>
    <property type="molecule type" value="Genomic_DNA"/>
</dbReference>
<dbReference type="PATRIC" id="fig|123899.6.peg.2756"/>
<evidence type="ECO:0000313" key="7">
    <source>
        <dbReference type="EMBL" id="SAI71416.1"/>
    </source>
</evidence>